<sequence length="83" mass="9109">MTSVLNTNASLPYSHDLFESLIVKKRIKRCLVGNANALPFLRNKSPHVPTPNLEGQETVFVRPLTIDQPGMRDSVSVAGHSPV</sequence>
<protein>
    <submittedName>
        <fullName evidence="1">Uncharacterized protein</fullName>
    </submittedName>
</protein>
<dbReference type="Proteomes" id="UP000054324">
    <property type="component" value="Unassembled WGS sequence"/>
</dbReference>
<dbReference type="AlphaFoldDB" id="A0A075A5R2"/>
<dbReference type="GeneID" id="20323379"/>
<evidence type="ECO:0000313" key="2">
    <source>
        <dbReference type="Proteomes" id="UP000054324"/>
    </source>
</evidence>
<evidence type="ECO:0000313" key="1">
    <source>
        <dbReference type="EMBL" id="KER22754.1"/>
    </source>
</evidence>
<dbReference type="RefSeq" id="XP_009173477.1">
    <property type="nucleotide sequence ID" value="XM_009175213.1"/>
</dbReference>
<reference evidence="1 2" key="1">
    <citation type="submission" date="2013-11" db="EMBL/GenBank/DDBJ databases">
        <title>Opisthorchis viverrini - life in the bile duct.</title>
        <authorList>
            <person name="Young N.D."/>
            <person name="Nagarajan N."/>
            <person name="Lin S.J."/>
            <person name="Korhonen P.K."/>
            <person name="Jex A.R."/>
            <person name="Hall R.S."/>
            <person name="Safavi-Hemami H."/>
            <person name="Kaewkong W."/>
            <person name="Bertrand D."/>
            <person name="Gao S."/>
            <person name="Seet Q."/>
            <person name="Wongkham S."/>
            <person name="Teh B.T."/>
            <person name="Wongkham C."/>
            <person name="Intapan P.M."/>
            <person name="Maleewong W."/>
            <person name="Yang X."/>
            <person name="Hu M."/>
            <person name="Wang Z."/>
            <person name="Hofmann A."/>
            <person name="Sternberg P.W."/>
            <person name="Tan P."/>
            <person name="Wang J."/>
            <person name="Gasser R.B."/>
        </authorList>
    </citation>
    <scope>NUCLEOTIDE SEQUENCE [LARGE SCALE GENOMIC DNA]</scope>
</reference>
<accession>A0A075A5R2</accession>
<dbReference type="OrthoDB" id="10421918at2759"/>
<proteinExistence type="predicted"/>
<dbReference type="KEGG" id="ovi:T265_09200"/>
<dbReference type="EMBL" id="KL596881">
    <property type="protein sequence ID" value="KER22754.1"/>
    <property type="molecule type" value="Genomic_DNA"/>
</dbReference>
<organism evidence="1 2">
    <name type="scientific">Opisthorchis viverrini</name>
    <name type="common">Southeast Asian liver fluke</name>
    <dbReference type="NCBI Taxonomy" id="6198"/>
    <lineage>
        <taxon>Eukaryota</taxon>
        <taxon>Metazoa</taxon>
        <taxon>Spiralia</taxon>
        <taxon>Lophotrochozoa</taxon>
        <taxon>Platyhelminthes</taxon>
        <taxon>Trematoda</taxon>
        <taxon>Digenea</taxon>
        <taxon>Opisthorchiida</taxon>
        <taxon>Opisthorchiata</taxon>
        <taxon>Opisthorchiidae</taxon>
        <taxon>Opisthorchis</taxon>
    </lineage>
</organism>
<name>A0A075A5R2_OPIVI</name>
<dbReference type="CTD" id="20323379"/>
<keyword evidence="2" id="KW-1185">Reference proteome</keyword>
<gene>
    <name evidence="1" type="ORF">T265_09200</name>
</gene>